<evidence type="ECO:0000256" key="15">
    <source>
        <dbReference type="ARBA" id="ARBA00039316"/>
    </source>
</evidence>
<keyword evidence="6 17" id="KW-0227">DNA damage</keyword>
<protein>
    <recommendedName>
        <fullName evidence="15 17">UvrABC system protein A</fullName>
        <shortName evidence="17">UvrA protein</shortName>
    </recommendedName>
    <alternativeName>
        <fullName evidence="16 17">Excinuclease ABC subunit A</fullName>
    </alternativeName>
</protein>
<dbReference type="GO" id="GO:0008270">
    <property type="term" value="F:zinc ion binding"/>
    <property type="evidence" value="ECO:0007669"/>
    <property type="project" value="UniProtKB-UniRule"/>
</dbReference>
<keyword evidence="2 17" id="KW-0963">Cytoplasm</keyword>
<comment type="subunit">
    <text evidence="17">Forms a heterotetramer with UvrB during the search for lesions.</text>
</comment>
<dbReference type="PANTHER" id="PTHR43152">
    <property type="entry name" value="UVRABC SYSTEM PROTEIN A"/>
    <property type="match status" value="1"/>
</dbReference>
<dbReference type="CDD" id="cd03271">
    <property type="entry name" value="ABC_UvrA_II"/>
    <property type="match status" value="1"/>
</dbReference>
<evidence type="ECO:0000256" key="8">
    <source>
        <dbReference type="ARBA" id="ARBA00022771"/>
    </source>
</evidence>
<evidence type="ECO:0000256" key="10">
    <source>
        <dbReference type="ARBA" id="ARBA00022840"/>
    </source>
</evidence>
<dbReference type="GO" id="GO:0005737">
    <property type="term" value="C:cytoplasm"/>
    <property type="evidence" value="ECO:0007669"/>
    <property type="project" value="UniProtKB-SubCell"/>
</dbReference>
<keyword evidence="12 17" id="KW-0238">DNA-binding</keyword>
<dbReference type="PROSITE" id="PS50893">
    <property type="entry name" value="ABC_TRANSPORTER_2"/>
    <property type="match status" value="1"/>
</dbReference>
<feature type="domain" description="ABC transporter" evidence="18">
    <location>
        <begin position="598"/>
        <end position="935"/>
    </location>
</feature>
<reference evidence="19 20" key="1">
    <citation type="journal article" date="2015" name="Microbiome">
        <title>Genomic resolution of linkages in carbon, nitrogen, and sulfur cycling among widespread estuary sediment bacteria.</title>
        <authorList>
            <person name="Baker B.J."/>
            <person name="Lazar C.S."/>
            <person name="Teske A.P."/>
            <person name="Dick G.J."/>
        </authorList>
    </citation>
    <scope>NUCLEOTIDE SEQUENCE [LARGE SCALE GENOMIC DNA]</scope>
    <source>
        <strain evidence="19">DG_24</strain>
    </source>
</reference>
<evidence type="ECO:0000256" key="12">
    <source>
        <dbReference type="ARBA" id="ARBA00023125"/>
    </source>
</evidence>
<dbReference type="EMBL" id="LIZS01000010">
    <property type="protein sequence ID" value="KPJ53921.1"/>
    <property type="molecule type" value="Genomic_DNA"/>
</dbReference>
<dbReference type="SMART" id="SM00382">
    <property type="entry name" value="AAA"/>
    <property type="match status" value="2"/>
</dbReference>
<dbReference type="Gene3D" id="1.20.1580.10">
    <property type="entry name" value="ABC transporter ATPase like domain"/>
    <property type="match status" value="3"/>
</dbReference>
<feature type="binding site" evidence="17">
    <location>
        <begin position="34"/>
        <end position="41"/>
    </location>
    <ligand>
        <name>ATP</name>
        <dbReference type="ChEBI" id="CHEBI:30616"/>
    </ligand>
</feature>
<gene>
    <name evidence="17" type="primary">uvrA</name>
    <name evidence="19" type="ORF">AMJ39_02730</name>
</gene>
<dbReference type="NCBIfam" id="NF001503">
    <property type="entry name" value="PRK00349.1"/>
    <property type="match status" value="1"/>
</dbReference>
<comment type="function">
    <text evidence="17">The UvrABC repair system catalyzes the recognition and processing of DNA lesions. UvrA is an ATPase and a DNA-binding protein. A damage recognition complex composed of 2 UvrA and 2 UvrB subunits scans DNA for abnormalities. When the presence of a lesion has been verified by UvrB, the UvrA molecules dissociate.</text>
</comment>
<dbReference type="GO" id="GO:0009380">
    <property type="term" value="C:excinuclease repair complex"/>
    <property type="evidence" value="ECO:0007669"/>
    <property type="project" value="InterPro"/>
</dbReference>
<comment type="caution">
    <text evidence="19">The sequence shown here is derived from an EMBL/GenBank/DDBJ whole genome shotgun (WGS) entry which is preliminary data.</text>
</comment>
<keyword evidence="17" id="KW-0742">SOS response</keyword>
<evidence type="ECO:0000256" key="13">
    <source>
        <dbReference type="ARBA" id="ARBA00023204"/>
    </source>
</evidence>
<proteinExistence type="inferred from homology"/>
<dbReference type="Gene3D" id="3.40.50.300">
    <property type="entry name" value="P-loop containing nucleotide triphosphate hydrolases"/>
    <property type="match status" value="3"/>
</dbReference>
<evidence type="ECO:0000313" key="20">
    <source>
        <dbReference type="Proteomes" id="UP000052008"/>
    </source>
</evidence>
<dbReference type="GO" id="GO:0016887">
    <property type="term" value="F:ATP hydrolysis activity"/>
    <property type="evidence" value="ECO:0007669"/>
    <property type="project" value="InterPro"/>
</dbReference>
<sequence>MASNRAIVVKGAREHNLKNIDVTIPRDKLVVVTGLSGSGKSSLAFDTIYAEGQRRYVESLSAYARQFLGVMEKPDVDAIEGLSPAISIEQRKAARNPRSTVATVTEIYDYLRVLFARIGIPHCYKCGRLIASQTVSQIVDAVLSLGEGARVQILAPLIRGRKGEHLRVLRLAKSRGYVRARIDGKVIDLDELPALDKKKAHTIELVIDRLVVKNKAKRRLADSIETALREGDGVIIIDRGQAGEQVYSEHCACIECGISYEELSPRMFSFNSPYGACPTCGGLGTRLEIDPQLLIVNSELSILEGAIGPWGEPTSRWLLTQLEMLQERHGVDLDAPYGSLGEDAERILLYGTEPEGGAVPGEGRGRDEGRWRFEGAIPMLMRRYRDTQSDWVRHDIERYMSILTCPACRGARLRKESLSVRVCGLSISELVSMSVKRAHAFFSSELELNGREKVIGEQVKAEISARLGFLVDVGLDYLTLDRSTDSLSGGEEQRVRLATQIGSGLTGVLYILDEPSIGLHQRDNRRLLDTLTRLRDLANTVVVVEHDRQIISAADHVIDLGPGAGELGGHVVATGTPAEIAEENGSLTGAYLARRRSIETPGRLRRPKKGWLVVTGAAANNLKSIDVHIPLGLFVCVTGVSGSGKSTLVNDILYRALAQRFYRSRRPPGAYDQILGVEEIDKVINIDQSPIGRTPRSNPATYTGSFSYIRELFASVPESRVRGYRPRRFSFNLKGGRCEACAGDGIIKIEMHFLPDVYVLCELCKGKRFNRETLEITYKGKTISDVLEMTADEAMRFFGAVPKIKRKLKLLADVGLGYIKLGQPAPTLSGGEAQRIKLAKELSKVGTGSTLYILDEPTTGLHFEDVKMLLRVLDRLVAKGNTVLVIEHNLDVIKCADWVIDLGPEGGDDGGDIVVAGPPQEIEESRTSYTGAYLRRDREEERLSMASP</sequence>
<evidence type="ECO:0000256" key="11">
    <source>
        <dbReference type="ARBA" id="ARBA00022881"/>
    </source>
</evidence>
<evidence type="ECO:0000256" key="16">
    <source>
        <dbReference type="ARBA" id="ARBA00042156"/>
    </source>
</evidence>
<evidence type="ECO:0000256" key="6">
    <source>
        <dbReference type="ARBA" id="ARBA00022763"/>
    </source>
</evidence>
<comment type="similarity">
    <text evidence="14 17">Belongs to the ABC transporter superfamily. UvrA family.</text>
</comment>
<dbReference type="PROSITE" id="PS00211">
    <property type="entry name" value="ABC_TRANSPORTER_1"/>
    <property type="match status" value="1"/>
</dbReference>
<dbReference type="AlphaFoldDB" id="A0A0S7WUU6"/>
<evidence type="ECO:0000256" key="1">
    <source>
        <dbReference type="ARBA" id="ARBA00004496"/>
    </source>
</evidence>
<dbReference type="Pfam" id="PF17755">
    <property type="entry name" value="UvrA_DNA-bind"/>
    <property type="match status" value="1"/>
</dbReference>
<dbReference type="HAMAP" id="MF_00205">
    <property type="entry name" value="UvrA"/>
    <property type="match status" value="1"/>
</dbReference>
<dbReference type="InterPro" id="IPR003593">
    <property type="entry name" value="AAA+_ATPase"/>
</dbReference>
<dbReference type="SUPFAM" id="SSF52540">
    <property type="entry name" value="P-loop containing nucleoside triphosphate hydrolases"/>
    <property type="match status" value="2"/>
</dbReference>
<keyword evidence="3 17" id="KW-0479">Metal-binding</keyword>
<dbReference type="InterPro" id="IPR041102">
    <property type="entry name" value="UvrA_inter"/>
</dbReference>
<feature type="zinc finger region" description="C4-type" evidence="17">
    <location>
        <begin position="253"/>
        <end position="280"/>
    </location>
</feature>
<accession>A0A0S7WUU6</accession>
<evidence type="ECO:0000256" key="3">
    <source>
        <dbReference type="ARBA" id="ARBA00022723"/>
    </source>
</evidence>
<dbReference type="Pfam" id="PF17760">
    <property type="entry name" value="UvrA_inter"/>
    <property type="match status" value="1"/>
</dbReference>
<evidence type="ECO:0000256" key="17">
    <source>
        <dbReference type="HAMAP-Rule" id="MF_00205"/>
    </source>
</evidence>
<keyword evidence="4 17" id="KW-0677">Repeat</keyword>
<evidence type="ECO:0000256" key="14">
    <source>
        <dbReference type="ARBA" id="ARBA00038000"/>
    </source>
</evidence>
<dbReference type="GO" id="GO:0003677">
    <property type="term" value="F:DNA binding"/>
    <property type="evidence" value="ECO:0007669"/>
    <property type="project" value="UniProtKB-UniRule"/>
</dbReference>
<keyword evidence="10 17" id="KW-0067">ATP-binding</keyword>
<evidence type="ECO:0000256" key="7">
    <source>
        <dbReference type="ARBA" id="ARBA00022769"/>
    </source>
</evidence>
<organism evidence="19 20">
    <name type="scientific">candidate division TA06 bacterium DG_24</name>
    <dbReference type="NCBI Taxonomy" id="1703770"/>
    <lineage>
        <taxon>Bacteria</taxon>
        <taxon>Bacteria division TA06</taxon>
    </lineage>
</organism>
<dbReference type="STRING" id="1703770.AMJ39_02730"/>
<keyword evidence="11 17" id="KW-0267">Excision nuclease</keyword>
<dbReference type="GO" id="GO:0006289">
    <property type="term" value="P:nucleotide-excision repair"/>
    <property type="evidence" value="ECO:0007669"/>
    <property type="project" value="UniProtKB-UniRule"/>
</dbReference>
<dbReference type="Gene3D" id="1.10.8.280">
    <property type="entry name" value="ABC transporter ATPase domain-like"/>
    <property type="match status" value="1"/>
</dbReference>
<dbReference type="Proteomes" id="UP000052008">
    <property type="component" value="Unassembled WGS sequence"/>
</dbReference>
<dbReference type="CDD" id="cd03270">
    <property type="entry name" value="ABC_UvrA_I"/>
    <property type="match status" value="1"/>
</dbReference>
<dbReference type="InterPro" id="IPR003439">
    <property type="entry name" value="ABC_transporter-like_ATP-bd"/>
</dbReference>
<dbReference type="GO" id="GO:0009432">
    <property type="term" value="P:SOS response"/>
    <property type="evidence" value="ECO:0007669"/>
    <property type="project" value="UniProtKB-UniRule"/>
</dbReference>
<dbReference type="InterPro" id="IPR041552">
    <property type="entry name" value="UvrA_DNA-bd"/>
</dbReference>
<dbReference type="InterPro" id="IPR027417">
    <property type="entry name" value="P-loop_NTPase"/>
</dbReference>
<dbReference type="PANTHER" id="PTHR43152:SF3">
    <property type="entry name" value="UVRABC SYSTEM PROTEIN A"/>
    <property type="match status" value="1"/>
</dbReference>
<dbReference type="Gene3D" id="3.30.190.20">
    <property type="match status" value="1"/>
</dbReference>
<dbReference type="NCBIfam" id="TIGR00630">
    <property type="entry name" value="uvra"/>
    <property type="match status" value="1"/>
</dbReference>
<evidence type="ECO:0000256" key="9">
    <source>
        <dbReference type="ARBA" id="ARBA00022833"/>
    </source>
</evidence>
<keyword evidence="8 17" id="KW-0863">Zinc-finger</keyword>
<keyword evidence="5 17" id="KW-0547">Nucleotide-binding</keyword>
<keyword evidence="9 17" id="KW-0862">Zinc</keyword>
<evidence type="ECO:0000313" key="19">
    <source>
        <dbReference type="EMBL" id="KPJ53921.1"/>
    </source>
</evidence>
<dbReference type="GO" id="GO:0005524">
    <property type="term" value="F:ATP binding"/>
    <property type="evidence" value="ECO:0007669"/>
    <property type="project" value="UniProtKB-UniRule"/>
</dbReference>
<comment type="subcellular location">
    <subcellularLocation>
        <location evidence="1 17">Cytoplasm</location>
    </subcellularLocation>
</comment>
<keyword evidence="7 17" id="KW-0228">DNA excision</keyword>
<dbReference type="InterPro" id="IPR004602">
    <property type="entry name" value="UvrA"/>
</dbReference>
<evidence type="ECO:0000256" key="5">
    <source>
        <dbReference type="ARBA" id="ARBA00022741"/>
    </source>
</evidence>
<dbReference type="InterPro" id="IPR017871">
    <property type="entry name" value="ABC_transporter-like_CS"/>
</dbReference>
<dbReference type="PATRIC" id="fig|1703770.3.peg.994"/>
<evidence type="ECO:0000259" key="18">
    <source>
        <dbReference type="PROSITE" id="PS50893"/>
    </source>
</evidence>
<keyword evidence="13 17" id="KW-0234">DNA repair</keyword>
<name>A0A0S7WUU6_UNCT6</name>
<feature type="zinc finger region" description="C4-type" evidence="17">
    <location>
        <begin position="738"/>
        <end position="764"/>
    </location>
</feature>
<evidence type="ECO:0000256" key="4">
    <source>
        <dbReference type="ARBA" id="ARBA00022737"/>
    </source>
</evidence>
<evidence type="ECO:0000256" key="2">
    <source>
        <dbReference type="ARBA" id="ARBA00022490"/>
    </source>
</evidence>
<dbReference type="GO" id="GO:0009381">
    <property type="term" value="F:excinuclease ABC activity"/>
    <property type="evidence" value="ECO:0007669"/>
    <property type="project" value="UniProtKB-UniRule"/>
</dbReference>
<feature type="binding site" evidence="17">
    <location>
        <begin position="639"/>
        <end position="646"/>
    </location>
    <ligand>
        <name>ATP</name>
        <dbReference type="ChEBI" id="CHEBI:30616"/>
    </ligand>
</feature>
<dbReference type="FunFam" id="1.20.1580.10:FF:000002">
    <property type="entry name" value="UvrABC system protein A"/>
    <property type="match status" value="1"/>
</dbReference>